<accession>A0ACB7YR82</accession>
<reference evidence="1 2" key="1">
    <citation type="journal article" date="2021" name="Hortic Res">
        <title>High-quality reference genome and annotation aids understanding of berry development for evergreen blueberry (Vaccinium darrowii).</title>
        <authorList>
            <person name="Yu J."/>
            <person name="Hulse-Kemp A.M."/>
            <person name="Babiker E."/>
            <person name="Staton M."/>
        </authorList>
    </citation>
    <scope>NUCLEOTIDE SEQUENCE [LARGE SCALE GENOMIC DNA]</scope>
    <source>
        <strain evidence="2">cv. NJ 8807/NJ 8810</strain>
        <tissue evidence="1">Young leaf</tissue>
    </source>
</reference>
<sequence length="192" mass="21510">MEKWCLIFFTFTTFFPQFLEQLQASSEYTRPALRPVIVTDHTGSESDPQQVHISLVGKDHMKVSWVTSDHHAPSTVEYGQTPGKYEASAKGVHITYTFFFYTSGKIHHVVIGPLEPRTTYYYRCGSSGPEFSFRTPTSSLPIEFVVVGDLGQTEWTASTLAHIGAMDYDVLLLPGDLSYAIRNNPYGTLSDV</sequence>
<evidence type="ECO:0000313" key="1">
    <source>
        <dbReference type="EMBL" id="KAH7855309.1"/>
    </source>
</evidence>
<dbReference type="EMBL" id="CM037161">
    <property type="protein sequence ID" value="KAH7855309.1"/>
    <property type="molecule type" value="Genomic_DNA"/>
</dbReference>
<gene>
    <name evidence="1" type="ORF">Vadar_023559</name>
</gene>
<organism evidence="1 2">
    <name type="scientific">Vaccinium darrowii</name>
    <dbReference type="NCBI Taxonomy" id="229202"/>
    <lineage>
        <taxon>Eukaryota</taxon>
        <taxon>Viridiplantae</taxon>
        <taxon>Streptophyta</taxon>
        <taxon>Embryophyta</taxon>
        <taxon>Tracheophyta</taxon>
        <taxon>Spermatophyta</taxon>
        <taxon>Magnoliopsida</taxon>
        <taxon>eudicotyledons</taxon>
        <taxon>Gunneridae</taxon>
        <taxon>Pentapetalae</taxon>
        <taxon>asterids</taxon>
        <taxon>Ericales</taxon>
        <taxon>Ericaceae</taxon>
        <taxon>Vaccinioideae</taxon>
        <taxon>Vaccinieae</taxon>
        <taxon>Vaccinium</taxon>
    </lineage>
</organism>
<evidence type="ECO:0000313" key="2">
    <source>
        <dbReference type="Proteomes" id="UP000828048"/>
    </source>
</evidence>
<proteinExistence type="predicted"/>
<name>A0ACB7YR82_9ERIC</name>
<dbReference type="Proteomes" id="UP000828048">
    <property type="component" value="Chromosome 11"/>
</dbReference>
<comment type="caution">
    <text evidence="1">The sequence shown here is derived from an EMBL/GenBank/DDBJ whole genome shotgun (WGS) entry which is preliminary data.</text>
</comment>
<keyword evidence="2" id="KW-1185">Reference proteome</keyword>
<protein>
    <submittedName>
        <fullName evidence="1">Uncharacterized protein</fullName>
    </submittedName>
</protein>